<dbReference type="RefSeq" id="WP_120751779.1">
    <property type="nucleotide sequence ID" value="NZ_RBAH01000045.1"/>
</dbReference>
<name>A0A3B0ATZ9_9BACL</name>
<dbReference type="SUPFAM" id="SSF56112">
    <property type="entry name" value="Protein kinase-like (PK-like)"/>
    <property type="match status" value="1"/>
</dbReference>
<keyword evidence="2" id="KW-0808">Transferase</keyword>
<evidence type="ECO:0000313" key="2">
    <source>
        <dbReference type="EMBL" id="RKN64059.1"/>
    </source>
</evidence>
<accession>A0A3B0ATZ9</accession>
<gene>
    <name evidence="2" type="ORF">D7M11_34310</name>
</gene>
<dbReference type="EMBL" id="RBAH01000045">
    <property type="protein sequence ID" value="RKN64059.1"/>
    <property type="molecule type" value="Genomic_DNA"/>
</dbReference>
<dbReference type="Proteomes" id="UP000282311">
    <property type="component" value="Unassembled WGS sequence"/>
</dbReference>
<evidence type="ECO:0000259" key="1">
    <source>
        <dbReference type="Pfam" id="PF01636"/>
    </source>
</evidence>
<dbReference type="OrthoDB" id="2580756at2"/>
<dbReference type="InterPro" id="IPR002575">
    <property type="entry name" value="Aminoglycoside_PTrfase"/>
</dbReference>
<keyword evidence="3" id="KW-1185">Reference proteome</keyword>
<evidence type="ECO:0000313" key="3">
    <source>
        <dbReference type="Proteomes" id="UP000282311"/>
    </source>
</evidence>
<sequence length="310" mass="35997">MNELDLIMQQAVRQHISHSANIISVEPRAIQLGFQAQEVQRFQVKLQIDQSISEVYLVNKKADLKERRVLNLLQSQAAKVPLSYSNDYFTDAPQYICMQDIDYNTDYGSIDLKIVEKQAGHALAHIHGSNYRLADRLAWLPTASRAYVSHMLEKWWLPNWEKAKRNDQFVEHFRPYIPDIEAASASIADDMERVICDESSNTLIHTDLHPGNVLCSSSNEVYFIDWADAHYGSFYFDVPLRFDELDKAQIYRETLEESFKINVHPEHFAAQFRTASRYIGIRYISWTFGDWHTSPSTMQALQSYLNRIVN</sequence>
<feature type="domain" description="Aminoglycoside phosphotransferase" evidence="1">
    <location>
        <begin position="65"/>
        <end position="238"/>
    </location>
</feature>
<dbReference type="Gene3D" id="3.90.1200.10">
    <property type="match status" value="1"/>
</dbReference>
<proteinExistence type="predicted"/>
<comment type="caution">
    <text evidence="2">The sequence shown here is derived from an EMBL/GenBank/DDBJ whole genome shotgun (WGS) entry which is preliminary data.</text>
</comment>
<protein>
    <submittedName>
        <fullName evidence="2">Aminoglycoside phosphotransferase family protein</fullName>
    </submittedName>
</protein>
<reference evidence="2 3" key="1">
    <citation type="journal article" date="2007" name="Int. J. Syst. Evol. Microbiol.">
        <title>Paenibacillus ginsengarvi sp. nov., isolated from soil from ginseng cultivation.</title>
        <authorList>
            <person name="Yoon M.H."/>
            <person name="Ten L.N."/>
            <person name="Im W.T."/>
        </authorList>
    </citation>
    <scope>NUCLEOTIDE SEQUENCE [LARGE SCALE GENOMIC DNA]</scope>
    <source>
        <strain evidence="2 3">KCTC 13059</strain>
    </source>
</reference>
<dbReference type="Pfam" id="PF01636">
    <property type="entry name" value="APH"/>
    <property type="match status" value="1"/>
</dbReference>
<organism evidence="2 3">
    <name type="scientific">Paenibacillus ginsengarvi</name>
    <dbReference type="NCBI Taxonomy" id="400777"/>
    <lineage>
        <taxon>Bacteria</taxon>
        <taxon>Bacillati</taxon>
        <taxon>Bacillota</taxon>
        <taxon>Bacilli</taxon>
        <taxon>Bacillales</taxon>
        <taxon>Paenibacillaceae</taxon>
        <taxon>Paenibacillus</taxon>
    </lineage>
</organism>
<dbReference type="AlphaFoldDB" id="A0A3B0ATZ9"/>
<dbReference type="GO" id="GO:0016740">
    <property type="term" value="F:transferase activity"/>
    <property type="evidence" value="ECO:0007669"/>
    <property type="project" value="UniProtKB-KW"/>
</dbReference>
<dbReference type="InterPro" id="IPR011009">
    <property type="entry name" value="Kinase-like_dom_sf"/>
</dbReference>